<reference evidence="1 2" key="1">
    <citation type="journal article" date="2013" name="PLoS Genet.">
        <title>Genomic mechanisms accounting for the adaptation to parasitism in nematode-trapping fungi.</title>
        <authorList>
            <person name="Meerupati T."/>
            <person name="Andersson K.M."/>
            <person name="Friman E."/>
            <person name="Kumar D."/>
            <person name="Tunlid A."/>
            <person name="Ahren D."/>
        </authorList>
    </citation>
    <scope>NUCLEOTIDE SEQUENCE [LARGE SCALE GENOMIC DNA]</scope>
    <source>
        <strain evidence="1 2">CBS 200.50</strain>
    </source>
</reference>
<dbReference type="HOGENOM" id="CLU_1461259_0_0_1"/>
<dbReference type="EMBL" id="AQGS01000592">
    <property type="protein sequence ID" value="EPS37999.1"/>
    <property type="molecule type" value="Genomic_DNA"/>
</dbReference>
<accession>S8A5C9</accession>
<proteinExistence type="predicted"/>
<dbReference type="OrthoDB" id="5427133at2759"/>
<organism evidence="1 2">
    <name type="scientific">Dactylellina haptotyla (strain CBS 200.50)</name>
    <name type="common">Nematode-trapping fungus</name>
    <name type="synonym">Monacrosporium haptotylum</name>
    <dbReference type="NCBI Taxonomy" id="1284197"/>
    <lineage>
        <taxon>Eukaryota</taxon>
        <taxon>Fungi</taxon>
        <taxon>Dikarya</taxon>
        <taxon>Ascomycota</taxon>
        <taxon>Pezizomycotina</taxon>
        <taxon>Orbiliomycetes</taxon>
        <taxon>Orbiliales</taxon>
        <taxon>Orbiliaceae</taxon>
        <taxon>Dactylellina</taxon>
    </lineage>
</organism>
<keyword evidence="2" id="KW-1185">Reference proteome</keyword>
<dbReference type="Proteomes" id="UP000015100">
    <property type="component" value="Unassembled WGS sequence"/>
</dbReference>
<sequence length="185" mass="18635">MSAPILRTAAQAVKTAPAVGAIDTVAAARTTVTSTARSSALTASITQQTATASRTIATSSKASSSAVLDKTITETLRDTARVVDQTASDGLEKAVELAESAMKLAKENDGAAEAAGTSATFTAKATSTSISEGGIAKTIQSEAVGAFEELGEATQQTQSEGGQLGILASIERLAPDFSSPSLINR</sequence>
<evidence type="ECO:0000313" key="2">
    <source>
        <dbReference type="Proteomes" id="UP000015100"/>
    </source>
</evidence>
<name>S8A5C9_DACHA</name>
<evidence type="ECO:0000313" key="1">
    <source>
        <dbReference type="EMBL" id="EPS37999.1"/>
    </source>
</evidence>
<gene>
    <name evidence="1" type="ORF">H072_8263</name>
</gene>
<dbReference type="AlphaFoldDB" id="S8A5C9"/>
<comment type="caution">
    <text evidence="1">The sequence shown here is derived from an EMBL/GenBank/DDBJ whole genome shotgun (WGS) entry which is preliminary data.</text>
</comment>
<protein>
    <submittedName>
        <fullName evidence="1">Uncharacterized protein</fullName>
    </submittedName>
</protein>
<reference evidence="2" key="2">
    <citation type="submission" date="2013-04" db="EMBL/GenBank/DDBJ databases">
        <title>Genomic mechanisms accounting for the adaptation to parasitism in nematode-trapping fungi.</title>
        <authorList>
            <person name="Ahren D.G."/>
        </authorList>
    </citation>
    <scope>NUCLEOTIDE SEQUENCE [LARGE SCALE GENOMIC DNA]</scope>
    <source>
        <strain evidence="2">CBS 200.50</strain>
    </source>
</reference>